<dbReference type="KEGG" id="abat:CFX1CAM_1111"/>
<proteinExistence type="predicted"/>
<keyword evidence="2" id="KW-1185">Reference proteome</keyword>
<gene>
    <name evidence="1" type="ORF">CFX1CAM_1111</name>
</gene>
<accession>A0A1Y6K3N7</accession>
<reference evidence="2" key="1">
    <citation type="submission" date="2017-05" db="EMBL/GenBank/DDBJ databases">
        <authorList>
            <person name="Kirkegaard R."/>
            <person name="Mcilroy J S."/>
        </authorList>
    </citation>
    <scope>NUCLEOTIDE SEQUENCE [LARGE SCALE GENOMIC DNA]</scope>
</reference>
<organism evidence="1 2">
    <name type="scientific">Candidatus Brevifilum fermentans</name>
    <dbReference type="NCBI Taxonomy" id="1986204"/>
    <lineage>
        <taxon>Bacteria</taxon>
        <taxon>Bacillati</taxon>
        <taxon>Chloroflexota</taxon>
        <taxon>Anaerolineae</taxon>
        <taxon>Anaerolineales</taxon>
        <taxon>Anaerolineaceae</taxon>
        <taxon>Candidatus Brevifilum</taxon>
    </lineage>
</organism>
<protein>
    <submittedName>
        <fullName evidence="1">Uncharacterized protein</fullName>
    </submittedName>
</protein>
<evidence type="ECO:0000313" key="1">
    <source>
        <dbReference type="EMBL" id="SMX54176.1"/>
    </source>
</evidence>
<dbReference type="Proteomes" id="UP000195514">
    <property type="component" value="Chromosome I"/>
</dbReference>
<dbReference type="AlphaFoldDB" id="A0A1Y6K3N7"/>
<dbReference type="EMBL" id="LT859958">
    <property type="protein sequence ID" value="SMX54176.1"/>
    <property type="molecule type" value="Genomic_DNA"/>
</dbReference>
<sequence>MIKIFIMWKWIDKDLFNPLLTQSNEIARMINDLFQSIRQKFSNALHI</sequence>
<evidence type="ECO:0000313" key="2">
    <source>
        <dbReference type="Proteomes" id="UP000195514"/>
    </source>
</evidence>
<name>A0A1Y6K3N7_9CHLR</name>